<dbReference type="SMART" id="SM00199">
    <property type="entry name" value="SCY"/>
    <property type="match status" value="1"/>
</dbReference>
<feature type="domain" description="Chemokine interleukin-8-like" evidence="6">
    <location>
        <begin position="34"/>
        <end position="96"/>
    </location>
</feature>
<keyword evidence="8" id="KW-1185">Reference proteome</keyword>
<gene>
    <name evidence="7" type="ORF">ABG768_005546</name>
</gene>
<dbReference type="InterPro" id="IPR036048">
    <property type="entry name" value="Interleukin_8-like_sf"/>
</dbReference>
<protein>
    <recommendedName>
        <fullName evidence="6">Chemokine interleukin-8-like domain-containing protein</fullName>
    </recommendedName>
</protein>
<evidence type="ECO:0000313" key="7">
    <source>
        <dbReference type="EMBL" id="KAK9964364.1"/>
    </source>
</evidence>
<evidence type="ECO:0000256" key="3">
    <source>
        <dbReference type="ARBA" id="ARBA00022729"/>
    </source>
</evidence>
<dbReference type="InterPro" id="IPR001811">
    <property type="entry name" value="Chemokine_IL8-like_dom"/>
</dbReference>
<keyword evidence="3 5" id="KW-0732">Signal</keyword>
<evidence type="ECO:0000256" key="4">
    <source>
        <dbReference type="ARBA" id="ARBA00023157"/>
    </source>
</evidence>
<dbReference type="GO" id="GO:0008009">
    <property type="term" value="F:chemokine activity"/>
    <property type="evidence" value="ECO:0007669"/>
    <property type="project" value="InterPro"/>
</dbReference>
<evidence type="ECO:0000256" key="1">
    <source>
        <dbReference type="ARBA" id="ARBA00022500"/>
    </source>
</evidence>
<comment type="caution">
    <text evidence="7">The sequence shown here is derived from an EMBL/GenBank/DDBJ whole genome shotgun (WGS) entry which is preliminary data.</text>
</comment>
<feature type="chain" id="PRO_5043609842" description="Chemokine interleukin-8-like domain-containing protein" evidence="5">
    <location>
        <begin position="30"/>
        <end position="121"/>
    </location>
</feature>
<keyword evidence="1" id="KW-0145">Chemotaxis</keyword>
<keyword evidence="2" id="KW-0202">Cytokine</keyword>
<dbReference type="GO" id="GO:0005615">
    <property type="term" value="C:extracellular space"/>
    <property type="evidence" value="ECO:0007669"/>
    <property type="project" value="UniProtKB-KW"/>
</dbReference>
<organism evidence="7 8">
    <name type="scientific">Culter alburnus</name>
    <name type="common">Topmouth culter</name>
    <dbReference type="NCBI Taxonomy" id="194366"/>
    <lineage>
        <taxon>Eukaryota</taxon>
        <taxon>Metazoa</taxon>
        <taxon>Chordata</taxon>
        <taxon>Craniata</taxon>
        <taxon>Vertebrata</taxon>
        <taxon>Euteleostomi</taxon>
        <taxon>Actinopterygii</taxon>
        <taxon>Neopterygii</taxon>
        <taxon>Teleostei</taxon>
        <taxon>Ostariophysi</taxon>
        <taxon>Cypriniformes</taxon>
        <taxon>Xenocyprididae</taxon>
        <taxon>Xenocypridinae</taxon>
        <taxon>Culter</taxon>
    </lineage>
</organism>
<dbReference type="Gene3D" id="2.40.50.40">
    <property type="match status" value="1"/>
</dbReference>
<dbReference type="GO" id="GO:0006955">
    <property type="term" value="P:immune response"/>
    <property type="evidence" value="ECO:0007669"/>
    <property type="project" value="InterPro"/>
</dbReference>
<proteinExistence type="predicted"/>
<evidence type="ECO:0000313" key="8">
    <source>
        <dbReference type="Proteomes" id="UP001479290"/>
    </source>
</evidence>
<dbReference type="Proteomes" id="UP001479290">
    <property type="component" value="Unassembled WGS sequence"/>
</dbReference>
<evidence type="ECO:0000259" key="6">
    <source>
        <dbReference type="SMART" id="SM00199"/>
    </source>
</evidence>
<dbReference type="SUPFAM" id="SSF54117">
    <property type="entry name" value="Interleukin 8-like chemokines"/>
    <property type="match status" value="1"/>
</dbReference>
<dbReference type="PANTHER" id="PTHR12015">
    <property type="entry name" value="SMALL INDUCIBLE CYTOKINE A"/>
    <property type="match status" value="1"/>
</dbReference>
<evidence type="ECO:0000256" key="5">
    <source>
        <dbReference type="SAM" id="SignalP"/>
    </source>
</evidence>
<dbReference type="EMBL" id="JAWDJR010000013">
    <property type="protein sequence ID" value="KAK9964364.1"/>
    <property type="molecule type" value="Genomic_DNA"/>
</dbReference>
<feature type="signal peptide" evidence="5">
    <location>
        <begin position="1"/>
        <end position="29"/>
    </location>
</feature>
<dbReference type="Pfam" id="PF00048">
    <property type="entry name" value="IL8"/>
    <property type="match status" value="1"/>
</dbReference>
<dbReference type="PANTHER" id="PTHR12015:SF191">
    <property type="entry name" value="C-X-C MOTIF CHEMOKINE 11"/>
    <property type="match status" value="1"/>
</dbReference>
<dbReference type="InterPro" id="IPR039809">
    <property type="entry name" value="Chemokine_b/g/d"/>
</dbReference>
<evidence type="ECO:0000256" key="2">
    <source>
        <dbReference type="ARBA" id="ARBA00022514"/>
    </source>
</evidence>
<name>A0AAW1ZV83_CULAL</name>
<dbReference type="AlphaFoldDB" id="A0AAW1ZV83"/>
<reference evidence="7 8" key="1">
    <citation type="submission" date="2024-05" db="EMBL/GenBank/DDBJ databases">
        <title>A high-quality chromosomal-level genome assembly of Topmouth culter (Culter alburnus).</title>
        <authorList>
            <person name="Zhao H."/>
        </authorList>
    </citation>
    <scope>NUCLEOTIDE SEQUENCE [LARGE SCALE GENOMIC DNA]</scope>
    <source>
        <strain evidence="7">CATC2023</strain>
        <tissue evidence="7">Muscle</tissue>
    </source>
</reference>
<accession>A0AAW1ZV83</accession>
<keyword evidence="4" id="KW-1015">Disulfide bond</keyword>
<sequence>MALRTLQANISLLLLLLVCLHFTTEKSTAAISSREKCECIEETGSVQWKKITDYKIIEKYPLCNKVQIILQLPGKNVCLNPESKQGKKLQRCWKGIKFNIRKKKACLMLKRKNGPKNPKKH</sequence>